<evidence type="ECO:0000256" key="2">
    <source>
        <dbReference type="ARBA" id="ARBA00022475"/>
    </source>
</evidence>
<dbReference type="PANTHER" id="PTHR34820:SF4">
    <property type="entry name" value="INNER MEMBRANE PROTEIN YEBZ"/>
    <property type="match status" value="1"/>
</dbReference>
<feature type="transmembrane region" description="Helical" evidence="7">
    <location>
        <begin position="363"/>
        <end position="382"/>
    </location>
</feature>
<dbReference type="Proteomes" id="UP000198398">
    <property type="component" value="Chromosome"/>
</dbReference>
<evidence type="ECO:0000256" key="5">
    <source>
        <dbReference type="ARBA" id="ARBA00023136"/>
    </source>
</evidence>
<feature type="transmembrane region" description="Helical" evidence="7">
    <location>
        <begin position="487"/>
        <end position="507"/>
    </location>
</feature>
<dbReference type="PANTHER" id="PTHR34820">
    <property type="entry name" value="INNER MEMBRANE PROTEIN YEBZ"/>
    <property type="match status" value="1"/>
</dbReference>
<dbReference type="RefSeq" id="WP_089064568.1">
    <property type="nucleotide sequence ID" value="NZ_CP022316.1"/>
</dbReference>
<keyword evidence="3 7" id="KW-0812">Transmembrane</keyword>
<proteinExistence type="predicted"/>
<feature type="transmembrane region" description="Helical" evidence="7">
    <location>
        <begin position="456"/>
        <end position="475"/>
    </location>
</feature>
<keyword evidence="2" id="KW-1003">Cell membrane</keyword>
<feature type="transmembrane region" description="Helical" evidence="7">
    <location>
        <begin position="195"/>
        <end position="217"/>
    </location>
</feature>
<feature type="domain" description="Copper resistance protein D" evidence="8">
    <location>
        <begin position="224"/>
        <end position="325"/>
    </location>
</feature>
<feature type="transmembrane region" description="Helical" evidence="7">
    <location>
        <begin position="308"/>
        <end position="326"/>
    </location>
</feature>
<feature type="transmembrane region" description="Helical" evidence="7">
    <location>
        <begin position="569"/>
        <end position="590"/>
    </location>
</feature>
<feature type="region of interest" description="Disordered" evidence="6">
    <location>
        <begin position="588"/>
        <end position="649"/>
    </location>
</feature>
<evidence type="ECO:0000256" key="6">
    <source>
        <dbReference type="SAM" id="MobiDB-lite"/>
    </source>
</evidence>
<dbReference type="InterPro" id="IPR032694">
    <property type="entry name" value="CopC/D"/>
</dbReference>
<feature type="transmembrane region" description="Helical" evidence="7">
    <location>
        <begin position="162"/>
        <end position="183"/>
    </location>
</feature>
<keyword evidence="5 7" id="KW-0472">Membrane</keyword>
<protein>
    <submittedName>
        <fullName evidence="9">Copper-binding protein</fullName>
    </submittedName>
</protein>
<keyword evidence="10" id="KW-1185">Reference proteome</keyword>
<accession>A0A220UBK4</accession>
<dbReference type="Pfam" id="PF05425">
    <property type="entry name" value="CopD"/>
    <property type="match status" value="1"/>
</dbReference>
<organism evidence="9 10">
    <name type="scientific">Brachybacterium avium</name>
    <dbReference type="NCBI Taxonomy" id="2017485"/>
    <lineage>
        <taxon>Bacteria</taxon>
        <taxon>Bacillati</taxon>
        <taxon>Actinomycetota</taxon>
        <taxon>Actinomycetes</taxon>
        <taxon>Micrococcales</taxon>
        <taxon>Dermabacteraceae</taxon>
        <taxon>Brachybacterium</taxon>
    </lineage>
</organism>
<feature type="transmembrane region" description="Helical" evidence="7">
    <location>
        <begin position="55"/>
        <end position="78"/>
    </location>
</feature>
<feature type="transmembrane region" description="Helical" evidence="7">
    <location>
        <begin position="262"/>
        <end position="283"/>
    </location>
</feature>
<dbReference type="Pfam" id="PF09678">
    <property type="entry name" value="Caa3_CtaG"/>
    <property type="match status" value="1"/>
</dbReference>
<dbReference type="GO" id="GO:0006825">
    <property type="term" value="P:copper ion transport"/>
    <property type="evidence" value="ECO:0007669"/>
    <property type="project" value="InterPro"/>
</dbReference>
<evidence type="ECO:0000256" key="4">
    <source>
        <dbReference type="ARBA" id="ARBA00022989"/>
    </source>
</evidence>
<feature type="compositionally biased region" description="Basic and acidic residues" evidence="6">
    <location>
        <begin position="602"/>
        <end position="649"/>
    </location>
</feature>
<dbReference type="EMBL" id="CP022316">
    <property type="protein sequence ID" value="ASK65326.1"/>
    <property type="molecule type" value="Genomic_DNA"/>
</dbReference>
<evidence type="ECO:0000256" key="3">
    <source>
        <dbReference type="ARBA" id="ARBA00022692"/>
    </source>
</evidence>
<dbReference type="GO" id="GO:0005886">
    <property type="term" value="C:plasma membrane"/>
    <property type="evidence" value="ECO:0007669"/>
    <property type="project" value="UniProtKB-SubCell"/>
</dbReference>
<feature type="transmembrane region" description="Helical" evidence="7">
    <location>
        <begin position="394"/>
        <end position="412"/>
    </location>
</feature>
<comment type="subcellular location">
    <subcellularLocation>
        <location evidence="1">Cell membrane</location>
        <topology evidence="1">Multi-pass membrane protein</topology>
    </subcellularLocation>
</comment>
<evidence type="ECO:0000256" key="1">
    <source>
        <dbReference type="ARBA" id="ARBA00004651"/>
    </source>
</evidence>
<evidence type="ECO:0000313" key="10">
    <source>
        <dbReference type="Proteomes" id="UP000198398"/>
    </source>
</evidence>
<gene>
    <name evidence="9" type="ORF">CFK39_05220</name>
</gene>
<feature type="transmembrane region" description="Helical" evidence="7">
    <location>
        <begin position="87"/>
        <end position="113"/>
    </location>
</feature>
<keyword evidence="4 7" id="KW-1133">Transmembrane helix</keyword>
<feature type="transmembrane region" description="Helical" evidence="7">
    <location>
        <begin position="424"/>
        <end position="444"/>
    </location>
</feature>
<dbReference type="AlphaFoldDB" id="A0A220UBK4"/>
<name>A0A220UBK4_9MICO</name>
<evidence type="ECO:0000259" key="8">
    <source>
        <dbReference type="Pfam" id="PF05425"/>
    </source>
</evidence>
<sequence>MTAPVQPRPRPAVVLLLLGALAGLALLSVLAADAAGGDNLVLMDAGPIARRGAPVSAMLADFAGALTIGGAAVAGWLLRDAADRARALLVVAVAAGATTLLRGISLGLSYAVATGQPVGSPRFGSDLSVFLATDLGIWLLTGVILAAVTTTVAVLDTSARIARAVTALACLVAFTAAMTGHAAGDETHEVGTSTMLIHLLAVGIWLGGLAVLQLLPARSRDDVQVVRSYSHLALICWIALALSGVWALAVRMNAPGEILTSAYVQLGLAKAVLLLMLGALGALQRRQIAAGFETPGTGQHAKSTYRRLAILELALMGLAVALAAAMSSSPPPAEAGTPPAGPAGVLTGYPLPPAPDLLTVLGAWRPAPFGMALACVLVLLWWRPGAPHRRFAQSLRLVLGAAALVLLTSGPLNVYGKVLISAHVLQHLLLMVPAGVLLGSVCVVPSVLRALVGRRWWVSALLAAVGPMLLIAVYLGPLLRPALDGHAAHLTLQVLALAAGVLTALAVRTMPRTAPRWGLAAVIAVPLLLTLGAGIALLATDALVASSWFGATGRTWWADALADQHRAGIAVLVVVALTTAALAGAGAAAIRPARPHPAPQSTDRHQRTDGHRSTDRHQRTDGHRSTDRHQRTDGHRSTDRHQRTDVYGA</sequence>
<dbReference type="KEGG" id="brv:CFK39_05220"/>
<feature type="transmembrane region" description="Helical" evidence="7">
    <location>
        <begin position="519"/>
        <end position="549"/>
    </location>
</feature>
<dbReference type="InterPro" id="IPR019108">
    <property type="entry name" value="Caa3_assmbl_CtaG-rel"/>
</dbReference>
<dbReference type="InterPro" id="IPR008457">
    <property type="entry name" value="Cu-R_CopD_dom"/>
</dbReference>
<feature type="transmembrane region" description="Helical" evidence="7">
    <location>
        <begin position="229"/>
        <end position="250"/>
    </location>
</feature>
<feature type="transmembrane region" description="Helical" evidence="7">
    <location>
        <begin position="135"/>
        <end position="155"/>
    </location>
</feature>
<evidence type="ECO:0000313" key="9">
    <source>
        <dbReference type="EMBL" id="ASK65326.1"/>
    </source>
</evidence>
<reference evidence="10" key="1">
    <citation type="submission" date="2017-07" db="EMBL/GenBank/DDBJ databases">
        <title>Brachybacterium sp. VR2415.</title>
        <authorList>
            <person name="Tak E.J."/>
            <person name="Bae J.-W."/>
        </authorList>
    </citation>
    <scope>NUCLEOTIDE SEQUENCE [LARGE SCALE GENOMIC DNA]</scope>
    <source>
        <strain evidence="10">VR2415</strain>
    </source>
</reference>
<evidence type="ECO:0000256" key="7">
    <source>
        <dbReference type="SAM" id="Phobius"/>
    </source>
</evidence>